<dbReference type="Proteomes" id="UP000728185">
    <property type="component" value="Unassembled WGS sequence"/>
</dbReference>
<feature type="region of interest" description="Disordered" evidence="1">
    <location>
        <begin position="1984"/>
        <end position="2005"/>
    </location>
</feature>
<dbReference type="InterPro" id="IPR001101">
    <property type="entry name" value="Plectin_repeat"/>
</dbReference>
<feature type="region of interest" description="Disordered" evidence="1">
    <location>
        <begin position="530"/>
        <end position="553"/>
    </location>
</feature>
<accession>A0A8E0VHG5</accession>
<evidence type="ECO:0000313" key="2">
    <source>
        <dbReference type="EMBL" id="KAA0189804.1"/>
    </source>
</evidence>
<evidence type="ECO:0008006" key="4">
    <source>
        <dbReference type="Google" id="ProtNLM"/>
    </source>
</evidence>
<comment type="caution">
    <text evidence="2">The sequence shown here is derived from an EMBL/GenBank/DDBJ whole genome shotgun (WGS) entry which is preliminary data.</text>
</comment>
<feature type="compositionally biased region" description="Basic and acidic residues" evidence="1">
    <location>
        <begin position="1878"/>
        <end position="1896"/>
    </location>
</feature>
<feature type="compositionally biased region" description="Basic and acidic residues" evidence="1">
    <location>
        <begin position="887"/>
        <end position="901"/>
    </location>
</feature>
<evidence type="ECO:0000256" key="1">
    <source>
        <dbReference type="SAM" id="MobiDB-lite"/>
    </source>
</evidence>
<feature type="compositionally biased region" description="Polar residues" evidence="1">
    <location>
        <begin position="530"/>
        <end position="539"/>
    </location>
</feature>
<proteinExistence type="predicted"/>
<feature type="region of interest" description="Disordered" evidence="1">
    <location>
        <begin position="1878"/>
        <end position="1905"/>
    </location>
</feature>
<name>A0A8E0VHG5_9TREM</name>
<dbReference type="EMBL" id="LUCM01007516">
    <property type="protein sequence ID" value="KAA0189804.1"/>
    <property type="molecule type" value="Genomic_DNA"/>
</dbReference>
<keyword evidence="3" id="KW-1185">Reference proteome</keyword>
<feature type="non-terminal residue" evidence="2">
    <location>
        <position position="1"/>
    </location>
</feature>
<dbReference type="GO" id="GO:0005856">
    <property type="term" value="C:cytoskeleton"/>
    <property type="evidence" value="ECO:0007669"/>
    <property type="project" value="InterPro"/>
</dbReference>
<dbReference type="SMART" id="SM00250">
    <property type="entry name" value="PLEC"/>
    <property type="match status" value="2"/>
</dbReference>
<feature type="compositionally biased region" description="Low complexity" evidence="1">
    <location>
        <begin position="2034"/>
        <end position="2048"/>
    </location>
</feature>
<gene>
    <name evidence="2" type="ORF">FBUS_04337</name>
</gene>
<reference evidence="2" key="1">
    <citation type="submission" date="2019-05" db="EMBL/GenBank/DDBJ databases">
        <title>Annotation for the trematode Fasciolopsis buski.</title>
        <authorList>
            <person name="Choi Y.-J."/>
        </authorList>
    </citation>
    <scope>NUCLEOTIDE SEQUENCE</scope>
    <source>
        <strain evidence="2">HT</strain>
        <tissue evidence="2">Whole worm</tissue>
    </source>
</reference>
<feature type="region of interest" description="Disordered" evidence="1">
    <location>
        <begin position="2026"/>
        <end position="2070"/>
    </location>
</feature>
<organism evidence="2 3">
    <name type="scientific">Fasciolopsis buskii</name>
    <dbReference type="NCBI Taxonomy" id="27845"/>
    <lineage>
        <taxon>Eukaryota</taxon>
        <taxon>Metazoa</taxon>
        <taxon>Spiralia</taxon>
        <taxon>Lophotrochozoa</taxon>
        <taxon>Platyhelminthes</taxon>
        <taxon>Trematoda</taxon>
        <taxon>Digenea</taxon>
        <taxon>Plagiorchiida</taxon>
        <taxon>Echinostomata</taxon>
        <taxon>Echinostomatoidea</taxon>
        <taxon>Fasciolidae</taxon>
        <taxon>Fasciolopsis</taxon>
    </lineage>
</organism>
<feature type="compositionally biased region" description="Basic and acidic residues" evidence="1">
    <location>
        <begin position="2049"/>
        <end position="2058"/>
    </location>
</feature>
<protein>
    <recommendedName>
        <fullName evidence="4">Desmoplakin SH3 domain-containing protein</fullName>
    </recommendedName>
</protein>
<feature type="region of interest" description="Disordered" evidence="1">
    <location>
        <begin position="1327"/>
        <end position="1346"/>
    </location>
</feature>
<evidence type="ECO:0000313" key="3">
    <source>
        <dbReference type="Proteomes" id="UP000728185"/>
    </source>
</evidence>
<dbReference type="SUPFAM" id="SSF75399">
    <property type="entry name" value="Plakin repeat"/>
    <property type="match status" value="1"/>
</dbReference>
<feature type="region of interest" description="Disordered" evidence="1">
    <location>
        <begin position="879"/>
        <end position="901"/>
    </location>
</feature>
<dbReference type="OrthoDB" id="6268792at2759"/>
<sequence length="2107" mass="239351">TIAENPEFRTTQKSLEFELNEQHSALEETTWIADSILPQHRHILNELQDIQNVSALTATRACQLAMKGMEMPYAAHDMRLEVDLCWDNVERYAELSNIHLKNAAEYHRFYYHTKQLHSKICHVSDQVDAMFERDNWERCDGTPIEARHLANVLRNTLIQFEQFARECERLTTQSHMLVPIYMRTQPLLDEVDGIMLCDYDMGDFKFRAGDRIVIVSNRVPVTTIYAPPQGSDEFSSGTDIHVNGTRIDDEVSSGSTETVEIIDMSPTPPTAAGPTAHGYHPYTAFDSSSDPSGFTDTGHAVSHYWRVRSINETEVRVVPAVCVWITSPAVDAVTTAEKLREELLVNWNDTIDRLLQVVCNFMRQFLCHIIDSDGIQVTDEATLQRLFTLLEESYPRYATGAYNIEIATLLDTVRDICSQTTKGAQQIDSTFRLKRTEIQQYINVIETLQMHMHKSRKFETRYTSTMEWHETQQRIVQEAHRLMYAVDTIHEISRLDLQKVQQIVIELRRLNRTYWEQTIGSSTTETEVIDTSQSVTTESIYDEPEQSSTSSMTIDSRNLREIYERKYTLTEMEERRLEYLRQRKRLNQIEIERTLDLSALLTRPREMLERYTTTTNIQMRPSTDRYNVVYVEVAPQPSDTDKVSDIGKEIAIQTDTKAKMDRADRSVQSKWKTTVQIPNKSETTISEIEEEVEYGETEEHRYAAQITVKGHKQPVTTTHTKLALGKLHLDKSVQYEVSSSNEKTKSPTQIDNSALSKAILDGREKRDRGLQTEIKPKIVDNATQITVNLDDKTESTKKSYEQKSTQIKWEKTERKLIEKTTEYKEHAEKQISKIHTEIKPESTQRKYIDLEQRIKTYEQHSTENKTKKTKEVKNIYVENQAGNYQDQQKHQKREETEKETGRKMISVVKQDVQFHKPKPNTINADTQTTTRPTTTVCLNNTQYQATTPITTVKQTHTTPATKLVSATTQHTIKQIQTPHTVVVGRVVVCVSALIVFGLATTPITTVKQTHTTPATKLVSATTQHTIKQIQTPFVEVNTQMTQHAEPIKLIQTQAETRTHTIPELLTNTAYIQKHKQQNTQTTTINLLQEDLRLHVERPISRNISVQTASNDNIVHCCSAAQYCLSKFGTNLVCASTQHTIKQIQPPIVEVNTYTTQLLQTQSETRTLAVPESIINVASVQGSKSQDSAVFVPELRHESVQFTSINPSVVSSGCHIPDGSFVDVGVFVSSALSVSSVCYSSSSPSKLLSHTKAVDVGVDCDTLSLIPGDFDSRFGSLRDVCKHCRNSLQVDDCRNYIYSDNLDLFVVNGSIVESDLTVSRDVLRKSLHTARSRSTGRPSHSSMGSFGSISHTQTSFEKLLSSEIKQHACRDVGIGIAPTPAQRADVGVSVSLLPIKEPTLSPRDQYNFQYRLGQIAESQVAVCPSTCVAQIQTDSREISRIPITSNTRSTRTQTDLLDWDMSESTTKLHHTVFEIQLDSAEEEITQSLDYRSQDMTCNQSGLLVTETYSAEQSSGDSYRQAIRCRVRQRTAQYELLEARRANQVSWFDSIKEVASPITGLFAPVGTAVRAGWLELGERNLYINPQTGATIPLEIAVQRGLVRLNQTDSESDTYDPVNKPNLLLIERISFSWCPVRITSFIDTRDGRRYSIAQALQNGWIDISTGEPLILDGETGTWVSTEEATGRGMIQIEPIDSDESDSSSLLEETYSCRVFRIVSVRPGGEPSDWLEPLEASRIGLFNWHTGEVAAEWQARPDFPQTGTGDAEPCPRHPHQFVPTRWCSLLTARKARWLRLQAELHPMEWITSAPTGAETHTGHRILATHVHLVAPSTIPVTDSPSAIDETSHELRLPETFQSEMISSSFESTDQVIRQIEIPHRYHQTHDRQHYRQATQRDRHPSYTHRRHQSDAYTTDLRVYKSPVILSPSPQALLVPNSYEATGINSSPVSRVELKREIHGEKSMHTTITETAETRNIRSGSLHLHRSVEVLADEESDRAQEDPTEIEISNMNWRERSAAFNSASSHRWHGHYTSHRAQSDAALEQSSSSSQYSRYEHIGEQRRTASKYTDHSTTYHHRTYKSEQYLLLQEESEHMYQPAMFQPWEDDTEPVL</sequence>
<dbReference type="InterPro" id="IPR035915">
    <property type="entry name" value="Plakin_repeat_sf"/>
</dbReference>